<evidence type="ECO:0000313" key="4">
    <source>
        <dbReference type="Proteomes" id="UP000054097"/>
    </source>
</evidence>
<gene>
    <name evidence="3" type="ORF">M408DRAFT_184445</name>
</gene>
<dbReference type="HOGENOM" id="CLU_2514048_0_0_1"/>
<organism evidence="3 4">
    <name type="scientific">Serendipita vermifera MAFF 305830</name>
    <dbReference type="NCBI Taxonomy" id="933852"/>
    <lineage>
        <taxon>Eukaryota</taxon>
        <taxon>Fungi</taxon>
        <taxon>Dikarya</taxon>
        <taxon>Basidiomycota</taxon>
        <taxon>Agaricomycotina</taxon>
        <taxon>Agaricomycetes</taxon>
        <taxon>Sebacinales</taxon>
        <taxon>Serendipitaceae</taxon>
        <taxon>Serendipita</taxon>
    </lineage>
</organism>
<sequence length="85" mass="9470">MWMPIFSGIMHSGAYAQRYVGYPFLIPILQDVIGYAECGVLITLFAFYVRQRKAHQRDARAAALKVGSDESLGSSTLANKEMNQV</sequence>
<name>A0A0C3BMJ4_SERVB</name>
<feature type="transmembrane region" description="Helical" evidence="2">
    <location>
        <begin position="32"/>
        <end position="49"/>
    </location>
</feature>
<keyword evidence="2" id="KW-0472">Membrane</keyword>
<dbReference type="Proteomes" id="UP000054097">
    <property type="component" value="Unassembled WGS sequence"/>
</dbReference>
<accession>A0A0C3BMJ4</accession>
<protein>
    <submittedName>
        <fullName evidence="3">Uncharacterized protein</fullName>
    </submittedName>
</protein>
<keyword evidence="2" id="KW-0812">Transmembrane</keyword>
<reference evidence="3 4" key="1">
    <citation type="submission" date="2014-04" db="EMBL/GenBank/DDBJ databases">
        <authorList>
            <consortium name="DOE Joint Genome Institute"/>
            <person name="Kuo A."/>
            <person name="Zuccaro A."/>
            <person name="Kohler A."/>
            <person name="Nagy L.G."/>
            <person name="Floudas D."/>
            <person name="Copeland A."/>
            <person name="Barry K.W."/>
            <person name="Cichocki N."/>
            <person name="Veneault-Fourrey C."/>
            <person name="LaButti K."/>
            <person name="Lindquist E.A."/>
            <person name="Lipzen A."/>
            <person name="Lundell T."/>
            <person name="Morin E."/>
            <person name="Murat C."/>
            <person name="Sun H."/>
            <person name="Tunlid A."/>
            <person name="Henrissat B."/>
            <person name="Grigoriev I.V."/>
            <person name="Hibbett D.S."/>
            <person name="Martin F."/>
            <person name="Nordberg H.P."/>
            <person name="Cantor M.N."/>
            <person name="Hua S.X."/>
        </authorList>
    </citation>
    <scope>NUCLEOTIDE SEQUENCE [LARGE SCALE GENOMIC DNA]</scope>
    <source>
        <strain evidence="3 4">MAFF 305830</strain>
    </source>
</reference>
<reference evidence="4" key="2">
    <citation type="submission" date="2015-01" db="EMBL/GenBank/DDBJ databases">
        <title>Evolutionary Origins and Diversification of the Mycorrhizal Mutualists.</title>
        <authorList>
            <consortium name="DOE Joint Genome Institute"/>
            <consortium name="Mycorrhizal Genomics Consortium"/>
            <person name="Kohler A."/>
            <person name="Kuo A."/>
            <person name="Nagy L.G."/>
            <person name="Floudas D."/>
            <person name="Copeland A."/>
            <person name="Barry K.W."/>
            <person name="Cichocki N."/>
            <person name="Veneault-Fourrey C."/>
            <person name="LaButti K."/>
            <person name="Lindquist E.A."/>
            <person name="Lipzen A."/>
            <person name="Lundell T."/>
            <person name="Morin E."/>
            <person name="Murat C."/>
            <person name="Riley R."/>
            <person name="Ohm R."/>
            <person name="Sun H."/>
            <person name="Tunlid A."/>
            <person name="Henrissat B."/>
            <person name="Grigoriev I.V."/>
            <person name="Hibbett D.S."/>
            <person name="Martin F."/>
        </authorList>
    </citation>
    <scope>NUCLEOTIDE SEQUENCE [LARGE SCALE GENOMIC DNA]</scope>
    <source>
        <strain evidence="4">MAFF 305830</strain>
    </source>
</reference>
<feature type="region of interest" description="Disordered" evidence="1">
    <location>
        <begin position="66"/>
        <end position="85"/>
    </location>
</feature>
<keyword evidence="4" id="KW-1185">Reference proteome</keyword>
<evidence type="ECO:0000313" key="3">
    <source>
        <dbReference type="EMBL" id="KIM32631.1"/>
    </source>
</evidence>
<dbReference type="AlphaFoldDB" id="A0A0C3BMJ4"/>
<keyword evidence="2" id="KW-1133">Transmembrane helix</keyword>
<evidence type="ECO:0000256" key="1">
    <source>
        <dbReference type="SAM" id="MobiDB-lite"/>
    </source>
</evidence>
<evidence type="ECO:0000256" key="2">
    <source>
        <dbReference type="SAM" id="Phobius"/>
    </source>
</evidence>
<feature type="compositionally biased region" description="Polar residues" evidence="1">
    <location>
        <begin position="71"/>
        <end position="85"/>
    </location>
</feature>
<proteinExistence type="predicted"/>
<dbReference type="EMBL" id="KN824279">
    <property type="protein sequence ID" value="KIM32631.1"/>
    <property type="molecule type" value="Genomic_DNA"/>
</dbReference>